<gene>
    <name evidence="1" type="ORF">LCMiAC01_03540</name>
</gene>
<evidence type="ECO:0000313" key="1">
    <source>
        <dbReference type="EMBL" id="QBK88676.1"/>
    </source>
</evidence>
<organism evidence="1">
    <name type="scientific">Mimivirus LCMiAC01</name>
    <dbReference type="NCBI Taxonomy" id="2506608"/>
    <lineage>
        <taxon>Viruses</taxon>
        <taxon>Varidnaviria</taxon>
        <taxon>Bamfordvirae</taxon>
        <taxon>Nucleocytoviricota</taxon>
        <taxon>Megaviricetes</taxon>
        <taxon>Imitervirales</taxon>
        <taxon>Mimiviridae</taxon>
        <taxon>Klosneuvirinae</taxon>
    </lineage>
</organism>
<name>A0A481Z1V1_9VIRU</name>
<proteinExistence type="predicted"/>
<accession>A0A481Z1V1</accession>
<protein>
    <submittedName>
        <fullName evidence="1">Uncharacterized protein</fullName>
    </submittedName>
</protein>
<dbReference type="EMBL" id="MK500395">
    <property type="protein sequence ID" value="QBK88676.1"/>
    <property type="molecule type" value="Genomic_DNA"/>
</dbReference>
<reference evidence="1" key="1">
    <citation type="journal article" date="2019" name="MBio">
        <title>Virus Genomes from Deep Sea Sediments Expand the Ocean Megavirome and Support Independent Origins of Viral Gigantism.</title>
        <authorList>
            <person name="Backstrom D."/>
            <person name="Yutin N."/>
            <person name="Jorgensen S.L."/>
            <person name="Dharamshi J."/>
            <person name="Homa F."/>
            <person name="Zaremba-Niedwiedzka K."/>
            <person name="Spang A."/>
            <person name="Wolf Y.I."/>
            <person name="Koonin E.V."/>
            <person name="Ettema T.J."/>
        </authorList>
    </citation>
    <scope>NUCLEOTIDE SEQUENCE</scope>
</reference>
<sequence length="157" mass="19183">MKQMNEVNRAKRDRRRQCTEFSLAKLTEEKNTMIKITFWNLYGFHLINDSQGEHYIYLHRDNRMESKLKYFSKSKDKFIITRGMIDNNRFNAYIQFQCNKDTFDIIEKFLLEFILRPINDADIQRNYIKVNVKKSMKTDVAYYKKWLKNHKNGYMPL</sequence>